<dbReference type="SMART" id="SM00175">
    <property type="entry name" value="RAB"/>
    <property type="match status" value="1"/>
</dbReference>
<evidence type="ECO:0000313" key="4">
    <source>
        <dbReference type="Ensembl" id="ENSNNAP00000005628.1"/>
    </source>
</evidence>
<evidence type="ECO:0000256" key="1">
    <source>
        <dbReference type="ARBA" id="ARBA00022741"/>
    </source>
</evidence>
<protein>
    <submittedName>
        <fullName evidence="4">Uncharacterized protein</fullName>
    </submittedName>
</protein>
<evidence type="ECO:0000256" key="3">
    <source>
        <dbReference type="SAM" id="MobiDB-lite"/>
    </source>
</evidence>
<dbReference type="GO" id="GO:0003924">
    <property type="term" value="F:GTPase activity"/>
    <property type="evidence" value="ECO:0007669"/>
    <property type="project" value="InterPro"/>
</dbReference>
<dbReference type="OMA" id="FWETNIL"/>
<evidence type="ECO:0000313" key="5">
    <source>
        <dbReference type="Proteomes" id="UP000694559"/>
    </source>
</evidence>
<dbReference type="SMART" id="SM00173">
    <property type="entry name" value="RAS"/>
    <property type="match status" value="1"/>
</dbReference>
<evidence type="ECO:0000256" key="2">
    <source>
        <dbReference type="ARBA" id="ARBA00023134"/>
    </source>
</evidence>
<dbReference type="PRINTS" id="PR00449">
    <property type="entry name" value="RASTRNSFRMNG"/>
</dbReference>
<dbReference type="GO" id="GO:0005525">
    <property type="term" value="F:GTP binding"/>
    <property type="evidence" value="ECO:0007669"/>
    <property type="project" value="UniProtKB-KW"/>
</dbReference>
<sequence>IGSISREIKLGAYQPYPERLQQTSVGLFINSVVFGAAGIGKSPLVLGFIQETFWETNILIVEDTYRQLISCDKNICTLHITDTTGSHQFLAMKRLTISKAYAFMLVYSVTKDLSDQWSHSIILLGNKSDDQFGEVLAMKWKCSFMETSAKMNYKVQEFSEELLNLEKEKKCSLQVDGKNSKQQQNKDKLRSKYSVM</sequence>
<dbReference type="Pfam" id="PF00071">
    <property type="entry name" value="Ras"/>
    <property type="match status" value="1"/>
</dbReference>
<dbReference type="GO" id="GO:0016020">
    <property type="term" value="C:membrane"/>
    <property type="evidence" value="ECO:0007669"/>
    <property type="project" value="InterPro"/>
</dbReference>
<dbReference type="Gene3D" id="3.40.50.300">
    <property type="entry name" value="P-loop containing nucleotide triphosphate hydrolases"/>
    <property type="match status" value="1"/>
</dbReference>
<reference evidence="4" key="2">
    <citation type="submission" date="2025-09" db="UniProtKB">
        <authorList>
            <consortium name="Ensembl"/>
        </authorList>
    </citation>
    <scope>IDENTIFICATION</scope>
</reference>
<dbReference type="SUPFAM" id="SSF52540">
    <property type="entry name" value="P-loop containing nucleoside triphosphate hydrolases"/>
    <property type="match status" value="1"/>
</dbReference>
<feature type="region of interest" description="Disordered" evidence="3">
    <location>
        <begin position="174"/>
        <end position="196"/>
    </location>
</feature>
<dbReference type="OrthoDB" id="265044at2759"/>
<keyword evidence="1" id="KW-0547">Nucleotide-binding</keyword>
<name>A0A8C6X386_NAJNA</name>
<dbReference type="InterPro" id="IPR020849">
    <property type="entry name" value="Small_GTPase_Ras-type"/>
</dbReference>
<proteinExistence type="predicted"/>
<dbReference type="PANTHER" id="PTHR24070">
    <property type="entry name" value="RAS, DI-RAS, AND RHEB FAMILY MEMBERS OF SMALL GTPASE SUPERFAMILY"/>
    <property type="match status" value="1"/>
</dbReference>
<dbReference type="InterPro" id="IPR001806">
    <property type="entry name" value="Small_GTPase"/>
</dbReference>
<accession>A0A8C6X386</accession>
<keyword evidence="2" id="KW-0342">GTP-binding</keyword>
<organism evidence="4 5">
    <name type="scientific">Naja naja</name>
    <name type="common">Indian cobra</name>
    <dbReference type="NCBI Taxonomy" id="35670"/>
    <lineage>
        <taxon>Eukaryota</taxon>
        <taxon>Metazoa</taxon>
        <taxon>Chordata</taxon>
        <taxon>Craniata</taxon>
        <taxon>Vertebrata</taxon>
        <taxon>Euteleostomi</taxon>
        <taxon>Lepidosauria</taxon>
        <taxon>Squamata</taxon>
        <taxon>Bifurcata</taxon>
        <taxon>Unidentata</taxon>
        <taxon>Episquamata</taxon>
        <taxon>Toxicofera</taxon>
        <taxon>Serpentes</taxon>
        <taxon>Colubroidea</taxon>
        <taxon>Elapidae</taxon>
        <taxon>Elapinae</taxon>
        <taxon>Naja</taxon>
    </lineage>
</organism>
<dbReference type="InterPro" id="IPR027417">
    <property type="entry name" value="P-loop_NTPase"/>
</dbReference>
<dbReference type="GeneTree" id="ENSGT00940000164094"/>
<dbReference type="PROSITE" id="PS51421">
    <property type="entry name" value="RAS"/>
    <property type="match status" value="1"/>
</dbReference>
<dbReference type="AlphaFoldDB" id="A0A8C6X386"/>
<reference evidence="4" key="1">
    <citation type="submission" date="2025-08" db="UniProtKB">
        <authorList>
            <consortium name="Ensembl"/>
        </authorList>
    </citation>
    <scope>IDENTIFICATION</scope>
</reference>
<dbReference type="Ensembl" id="ENSNNAT00000005880.1">
    <property type="protein sequence ID" value="ENSNNAP00000005628.1"/>
    <property type="gene ID" value="ENSNNAG00000003792.1"/>
</dbReference>
<dbReference type="GO" id="GO:0007165">
    <property type="term" value="P:signal transduction"/>
    <property type="evidence" value="ECO:0007669"/>
    <property type="project" value="InterPro"/>
</dbReference>
<keyword evidence="5" id="KW-1185">Reference proteome</keyword>
<dbReference type="Proteomes" id="UP000694559">
    <property type="component" value="Unplaced"/>
</dbReference>